<feature type="region of interest" description="Disordered" evidence="1">
    <location>
        <begin position="1"/>
        <end position="21"/>
    </location>
</feature>
<feature type="region of interest" description="Disordered" evidence="1">
    <location>
        <begin position="703"/>
        <end position="743"/>
    </location>
</feature>
<dbReference type="Gene3D" id="3.10.620.30">
    <property type="match status" value="1"/>
</dbReference>
<dbReference type="Proteomes" id="UP000678393">
    <property type="component" value="Unassembled WGS sequence"/>
</dbReference>
<sequence>VTVPDFEVGYPKPKPPRDRKKDIYKPADYAHIDNRVRQQQASLNTSTYESLVNSLTAGCTTDLQKLRAIFVWLYLQNIHGSFYSRVTDPHTPKGYMKVIKTNHGSYASFFAQLCRAAAIPCNVIRGVGKGDKYVTGQQNCDNMESAWNAVYVAGEWRLIHPLWSFFQEKQTYENGLSPPAGTKRSSIEEFYWLTDPDAFICFCKSNNDEWQLLGLPWTEKKFLNNPHFTEEYFTCGLTLPNTYNALINCDTCNLLIAFEHEKYIDPTIDGRVEREYDNNDDRATSDMDMTNYVVTSSSSTKKTLVVRFPVRGWYYVDIFGGLDNAKPKLVSFRVHCQHRGKDPLPFPLNPPEGFGITQTADRYGVSDPEPDTGIILVRQGQQKRFVFTCMQKLDAKATLTHIKQNSDNLADCITTKTSDSQLDVLVNVPDESPLEFGLVIAVRKENERGDFTVVANYLLVDENWQKNVATVPPSKDEVKHQNKDDTIRRKLIAATNGDNIETLENAIGDFEHHGLDDEGDLTRAKNKLVHLHLDNLRRTTSERQLAELEKAIDSANASHVAPDLRDSDEMAEAEKTRQQLKRLKLYLHKVLALNKATIAEIHSYQRPRPLVHQVMKATFRILGEPNSRVQNWTRVQNSMRQLGHNSMLGRMGKCDVVHLKKTQVQDAEFYLSDTNIRSVRMVSAGAATFYVWSNNMISEYHGKNDEKSARNADNRNGDTKRYDFNSAYSPSPGPTPRDELKSR</sequence>
<dbReference type="Pfam" id="PF23265">
    <property type="entry name" value="Ig-like_KY"/>
    <property type="match status" value="1"/>
</dbReference>
<name>A0A8S4A2W8_9EUPU</name>
<gene>
    <name evidence="4" type="ORF">CUNI_LOCUS21655</name>
</gene>
<dbReference type="Gene3D" id="1.20.920.20">
    <property type="match status" value="1"/>
</dbReference>
<proteinExistence type="predicted"/>
<reference evidence="4" key="1">
    <citation type="submission" date="2021-04" db="EMBL/GenBank/DDBJ databases">
        <authorList>
            <consortium name="Molecular Ecology Group"/>
        </authorList>
    </citation>
    <scope>NUCLEOTIDE SEQUENCE</scope>
</reference>
<comment type="caution">
    <text evidence="4">The sequence shown here is derived from an EMBL/GenBank/DDBJ whole genome shotgun (WGS) entry which is preliminary data.</text>
</comment>
<protein>
    <recommendedName>
        <fullName evidence="6">Kyphoscoliosis peptidase</fullName>
    </recommendedName>
</protein>
<dbReference type="OrthoDB" id="6129702at2759"/>
<dbReference type="InterPro" id="IPR053041">
    <property type="entry name" value="Transglut-like_Superfamily_Mod"/>
</dbReference>
<accession>A0A8S4A2W8</accession>
<evidence type="ECO:0000313" key="5">
    <source>
        <dbReference type="Proteomes" id="UP000678393"/>
    </source>
</evidence>
<dbReference type="InterPro" id="IPR056564">
    <property type="entry name" value="Ig-like_KY"/>
</dbReference>
<evidence type="ECO:0000259" key="3">
    <source>
        <dbReference type="Pfam" id="PF23265"/>
    </source>
</evidence>
<dbReference type="SUPFAM" id="SSF54001">
    <property type="entry name" value="Cysteine proteinases"/>
    <property type="match status" value="1"/>
</dbReference>
<feature type="domain" description="Transglutaminase-like" evidence="2">
    <location>
        <begin position="50"/>
        <end position="157"/>
    </location>
</feature>
<dbReference type="InterPro" id="IPR002931">
    <property type="entry name" value="Transglutaminase-like"/>
</dbReference>
<dbReference type="PANTHER" id="PTHR47020:SF1">
    <property type="entry name" value="HILLARIN"/>
    <property type="match status" value="1"/>
</dbReference>
<dbReference type="PANTHER" id="PTHR47020">
    <property type="entry name" value="HILLARIN"/>
    <property type="match status" value="1"/>
</dbReference>
<dbReference type="EMBL" id="CAJHNH020008488">
    <property type="protein sequence ID" value="CAG5136097.1"/>
    <property type="molecule type" value="Genomic_DNA"/>
</dbReference>
<keyword evidence="5" id="KW-1185">Reference proteome</keyword>
<evidence type="ECO:0000313" key="4">
    <source>
        <dbReference type="EMBL" id="CAG5136097.1"/>
    </source>
</evidence>
<dbReference type="AlphaFoldDB" id="A0A8S4A2W8"/>
<organism evidence="4 5">
    <name type="scientific">Candidula unifasciata</name>
    <dbReference type="NCBI Taxonomy" id="100452"/>
    <lineage>
        <taxon>Eukaryota</taxon>
        <taxon>Metazoa</taxon>
        <taxon>Spiralia</taxon>
        <taxon>Lophotrochozoa</taxon>
        <taxon>Mollusca</taxon>
        <taxon>Gastropoda</taxon>
        <taxon>Heterobranchia</taxon>
        <taxon>Euthyneura</taxon>
        <taxon>Panpulmonata</taxon>
        <taxon>Eupulmonata</taxon>
        <taxon>Stylommatophora</taxon>
        <taxon>Helicina</taxon>
        <taxon>Helicoidea</taxon>
        <taxon>Geomitridae</taxon>
        <taxon>Candidula</taxon>
    </lineage>
</organism>
<dbReference type="Pfam" id="PF01841">
    <property type="entry name" value="Transglut_core"/>
    <property type="match status" value="1"/>
</dbReference>
<evidence type="ECO:0000259" key="2">
    <source>
        <dbReference type="Pfam" id="PF01841"/>
    </source>
</evidence>
<evidence type="ECO:0008006" key="6">
    <source>
        <dbReference type="Google" id="ProtNLM"/>
    </source>
</evidence>
<feature type="non-terminal residue" evidence="4">
    <location>
        <position position="1"/>
    </location>
</feature>
<feature type="compositionally biased region" description="Basic and acidic residues" evidence="1">
    <location>
        <begin position="703"/>
        <end position="723"/>
    </location>
</feature>
<dbReference type="InterPro" id="IPR038765">
    <property type="entry name" value="Papain-like_cys_pep_sf"/>
</dbReference>
<feature type="domain" description="KY-like immunoglobulin-like" evidence="3">
    <location>
        <begin position="220"/>
        <end position="347"/>
    </location>
</feature>
<evidence type="ECO:0000256" key="1">
    <source>
        <dbReference type="SAM" id="MobiDB-lite"/>
    </source>
</evidence>